<dbReference type="GO" id="GO:0003899">
    <property type="term" value="F:DNA-directed RNA polymerase activity"/>
    <property type="evidence" value="ECO:0007669"/>
    <property type="project" value="UniProtKB-UniRule"/>
</dbReference>
<dbReference type="GO" id="GO:0006269">
    <property type="term" value="P:DNA replication, synthesis of primer"/>
    <property type="evidence" value="ECO:0007669"/>
    <property type="project" value="UniProtKB-UniRule"/>
</dbReference>
<name>A0A198UH44_MORCA</name>
<dbReference type="SUPFAM" id="SSF57783">
    <property type="entry name" value="Zinc beta-ribbon"/>
    <property type="match status" value="1"/>
</dbReference>
<dbReference type="GO" id="GO:0003677">
    <property type="term" value="F:DNA binding"/>
    <property type="evidence" value="ECO:0007669"/>
    <property type="project" value="UniProtKB-KW"/>
</dbReference>
<dbReference type="GO" id="GO:0005737">
    <property type="term" value="C:cytoplasm"/>
    <property type="evidence" value="ECO:0007669"/>
    <property type="project" value="TreeGrafter"/>
</dbReference>
<evidence type="ECO:0000256" key="7">
    <source>
        <dbReference type="ARBA" id="ARBA00022771"/>
    </source>
</evidence>
<dbReference type="InterPro" id="IPR050219">
    <property type="entry name" value="DnaG_primase"/>
</dbReference>
<evidence type="ECO:0000256" key="6">
    <source>
        <dbReference type="ARBA" id="ARBA00022723"/>
    </source>
</evidence>
<organism evidence="14 15">
    <name type="scientific">Moraxella catarrhalis</name>
    <name type="common">Branhamella catarrhalis</name>
    <dbReference type="NCBI Taxonomy" id="480"/>
    <lineage>
        <taxon>Bacteria</taxon>
        <taxon>Pseudomonadati</taxon>
        <taxon>Pseudomonadota</taxon>
        <taxon>Gammaproteobacteria</taxon>
        <taxon>Moraxellales</taxon>
        <taxon>Moraxellaceae</taxon>
        <taxon>Moraxella</taxon>
    </lineage>
</organism>
<keyword evidence="10 12" id="KW-0238">DNA-binding</keyword>
<dbReference type="HAMAP" id="MF_00974">
    <property type="entry name" value="DNA_primase_DnaG"/>
    <property type="match status" value="1"/>
</dbReference>
<feature type="domain" description="Toprim" evidence="13">
    <location>
        <begin position="328"/>
        <end position="410"/>
    </location>
</feature>
<reference evidence="14 15" key="1">
    <citation type="journal article" date="2016" name="Genome Biol. Evol.">
        <title>Comparative Genomic Analyses of the Moraxella catarrhalis Serosensitive and Seroresistant Lineages Demonstrate Their Independent Evolution.</title>
        <authorList>
            <person name="Earl J.P."/>
            <person name="de Vries S.P."/>
            <person name="Ahmed A."/>
            <person name="Powell E."/>
            <person name="Schultz M.P."/>
            <person name="Hermans P.W."/>
            <person name="Hill D.J."/>
            <person name="Zhou Z."/>
            <person name="Constantinidou C.I."/>
            <person name="Hu F.Z."/>
            <person name="Bootsma H.J."/>
            <person name="Ehrlich G.D."/>
        </authorList>
    </citation>
    <scope>NUCLEOTIDE SEQUENCE [LARGE SCALE GENOMIC DNA]</scope>
    <source>
        <strain evidence="14 15">Z7542</strain>
    </source>
</reference>
<keyword evidence="1 12" id="KW-0240">DNA-directed RNA polymerase</keyword>
<dbReference type="GO" id="GO:1990077">
    <property type="term" value="C:primosome complex"/>
    <property type="evidence" value="ECO:0007669"/>
    <property type="project" value="UniProtKB-KW"/>
</dbReference>
<dbReference type="InterPro" id="IPR037068">
    <property type="entry name" value="DNA_primase_core_N_sf"/>
</dbReference>
<evidence type="ECO:0000256" key="1">
    <source>
        <dbReference type="ARBA" id="ARBA00022478"/>
    </source>
</evidence>
<dbReference type="SMART" id="SM00493">
    <property type="entry name" value="TOPRIM"/>
    <property type="match status" value="1"/>
</dbReference>
<dbReference type="Pfam" id="PF13155">
    <property type="entry name" value="Toprim_2"/>
    <property type="match status" value="1"/>
</dbReference>
<evidence type="ECO:0000313" key="14">
    <source>
        <dbReference type="EMBL" id="OAU94542.1"/>
    </source>
</evidence>
<keyword evidence="9" id="KW-0460">Magnesium</keyword>
<dbReference type="EMBL" id="LXHC01000028">
    <property type="protein sequence ID" value="OAU94542.1"/>
    <property type="molecule type" value="Genomic_DNA"/>
</dbReference>
<dbReference type="EC" id="2.7.7.101" evidence="12"/>
<keyword evidence="5 12" id="KW-0235">DNA replication</keyword>
<dbReference type="InterPro" id="IPR034151">
    <property type="entry name" value="TOPRIM_DnaG_bac"/>
</dbReference>
<dbReference type="SUPFAM" id="SSF56731">
    <property type="entry name" value="DNA primase core"/>
    <property type="match status" value="1"/>
</dbReference>
<keyword evidence="3 12" id="KW-0808">Transferase</keyword>
<dbReference type="Pfam" id="PF01807">
    <property type="entry name" value="Zn_ribbon_DnaG"/>
    <property type="match status" value="1"/>
</dbReference>
<evidence type="ECO:0000256" key="10">
    <source>
        <dbReference type="ARBA" id="ARBA00023125"/>
    </source>
</evidence>
<comment type="subunit">
    <text evidence="12">Monomer. Interacts with DnaB.</text>
</comment>
<dbReference type="PROSITE" id="PS50880">
    <property type="entry name" value="TOPRIM"/>
    <property type="match status" value="1"/>
</dbReference>
<evidence type="ECO:0000313" key="15">
    <source>
        <dbReference type="Proteomes" id="UP000078228"/>
    </source>
</evidence>
<dbReference type="InterPro" id="IPR002694">
    <property type="entry name" value="Znf_CHC2"/>
</dbReference>
<dbReference type="PANTHER" id="PTHR30313:SF2">
    <property type="entry name" value="DNA PRIMASE"/>
    <property type="match status" value="1"/>
</dbReference>
<dbReference type="Gene3D" id="3.90.580.10">
    <property type="entry name" value="Zinc finger, CHC2-type domain"/>
    <property type="match status" value="1"/>
</dbReference>
<proteinExistence type="inferred from homology"/>
<comment type="domain">
    <text evidence="12">Contains an N-terminal zinc-binding domain, a central core domain that contains the primase activity, and a C-terminal DnaB-binding domain.</text>
</comment>
<evidence type="ECO:0000256" key="2">
    <source>
        <dbReference type="ARBA" id="ARBA00022515"/>
    </source>
</evidence>
<keyword evidence="8 12" id="KW-0862">Zinc</keyword>
<dbReference type="GO" id="GO:0008270">
    <property type="term" value="F:zinc ion binding"/>
    <property type="evidence" value="ECO:0007669"/>
    <property type="project" value="UniProtKB-UniRule"/>
</dbReference>
<dbReference type="PATRIC" id="fig|480.237.peg.2052"/>
<dbReference type="AlphaFoldDB" id="A0A198UH44"/>
<dbReference type="Pfam" id="PF08275">
    <property type="entry name" value="DNAG_N"/>
    <property type="match status" value="1"/>
</dbReference>
<dbReference type="CDD" id="cd03364">
    <property type="entry name" value="TOPRIM_DnaG_primases"/>
    <property type="match status" value="1"/>
</dbReference>
<dbReference type="InterPro" id="IPR030846">
    <property type="entry name" value="DnaG_bac"/>
</dbReference>
<accession>A0A198UH44</accession>
<comment type="similarity">
    <text evidence="12">Belongs to the DnaG primase family.</text>
</comment>
<dbReference type="SMART" id="SM00400">
    <property type="entry name" value="ZnF_CHCC"/>
    <property type="match status" value="1"/>
</dbReference>
<keyword evidence="11 12" id="KW-0804">Transcription</keyword>
<dbReference type="FunFam" id="3.40.1360.10:FF:000002">
    <property type="entry name" value="DNA primase"/>
    <property type="match status" value="1"/>
</dbReference>
<dbReference type="GO" id="GO:0000428">
    <property type="term" value="C:DNA-directed RNA polymerase complex"/>
    <property type="evidence" value="ECO:0007669"/>
    <property type="project" value="UniProtKB-KW"/>
</dbReference>
<comment type="caution">
    <text evidence="14">The sequence shown here is derived from an EMBL/GenBank/DDBJ whole genome shotgun (WGS) entry which is preliminary data.</text>
</comment>
<dbReference type="RefSeq" id="WP_064611866.1">
    <property type="nucleotide sequence ID" value="NZ_LXHB01000136.1"/>
</dbReference>
<evidence type="ECO:0000256" key="4">
    <source>
        <dbReference type="ARBA" id="ARBA00022695"/>
    </source>
</evidence>
<gene>
    <name evidence="12" type="primary">dnaG</name>
    <name evidence="14" type="ORF">AO384_1899</name>
</gene>
<keyword evidence="4 12" id="KW-0548">Nucleotidyltransferase</keyword>
<sequence length="693" mass="78173">MNIPESIIEQLNSQADLVGMIGKHTTLKAAGREYKGCCPFHGEKTPSFYVNPETNLYYCFGCHAKGNPITFLKEFERMSFIESAKYLSEQTGIELPKDDAYQKKFKYKKTTKTQGAKPPTQSSPDANIAQHTAEQQPDILPSPTTDWTNDLSAYDTYFGLDDSHQPCYNEPYDTQAPVLTQPPSEAQGDLYTLLNAVHDYYQFMLGSFAFAKQYFLDRGLSEETIQTFGLGYAPEGWQHLEQVFPQDIEGLKILGLVRESSKGNGRNFCLLRHRVIFPIRDNQGRVVGFAGRSLGDENPKYINSSESPVFQKQHILYGLYESRRQKAKDYLLVEGYMDVIALYQAGIYGAVAPMGTAANEKQIERLLRYNNQLTLCFDGDSAGQRAAWRTLEIAAPVLSDGRELKFLTLPDNHDPDTYLKSHGAAAMRDAIEGAVSLSDYIYGVLASQYDLTRPESKAQAMATLRQLTELLPKGSSLKWWLNGDIYQKLKAVGKEGRFSPKVDLINYSRRDEADAITEIGLHLIHTPILLKSDPLAFVIEHSGMAQAHMPLSNHLKRQEIDLPKLPNWASFKSPLLDEIIATISALPNEILQDSAETAQSCAYFIIAALSDVNKSQIQLHWQRFIQSWYNQDLQAITPVFYGLICTALKDILLKQQTNSKNLILSEVYKRRLQVLVHWDNIHNKSKLAEILTK</sequence>
<dbReference type="FunFam" id="3.90.580.10:FF:000001">
    <property type="entry name" value="DNA primase"/>
    <property type="match status" value="1"/>
</dbReference>
<keyword evidence="15" id="KW-1185">Reference proteome</keyword>
<comment type="catalytic activity">
    <reaction evidence="12">
        <text>ssDNA + n NTP = ssDNA/pppN(pN)n-1 hybrid + (n-1) diphosphate.</text>
        <dbReference type="EC" id="2.7.7.101"/>
    </reaction>
</comment>
<keyword evidence="6 12" id="KW-0479">Metal-binding</keyword>
<dbReference type="PANTHER" id="PTHR30313">
    <property type="entry name" value="DNA PRIMASE"/>
    <property type="match status" value="1"/>
</dbReference>
<protein>
    <recommendedName>
        <fullName evidence="12">DNA primase</fullName>
        <ecNumber evidence="12">2.7.7.101</ecNumber>
    </recommendedName>
</protein>
<dbReference type="InterPro" id="IPR013264">
    <property type="entry name" value="DNAG_N"/>
</dbReference>
<dbReference type="Gene3D" id="3.40.1360.10">
    <property type="match status" value="1"/>
</dbReference>
<evidence type="ECO:0000256" key="11">
    <source>
        <dbReference type="ARBA" id="ARBA00023163"/>
    </source>
</evidence>
<evidence type="ECO:0000256" key="5">
    <source>
        <dbReference type="ARBA" id="ARBA00022705"/>
    </source>
</evidence>
<dbReference type="Gene3D" id="3.90.980.10">
    <property type="entry name" value="DNA primase, catalytic core, N-terminal domain"/>
    <property type="match status" value="1"/>
</dbReference>
<dbReference type="OrthoDB" id="9803773at2"/>
<comment type="function">
    <text evidence="12">RNA polymerase that catalyzes the synthesis of short RNA molecules used as primers for DNA polymerase during DNA replication.</text>
</comment>
<dbReference type="InterPro" id="IPR006171">
    <property type="entry name" value="TOPRIM_dom"/>
</dbReference>
<keyword evidence="7 12" id="KW-0863">Zinc-finger</keyword>
<evidence type="ECO:0000259" key="13">
    <source>
        <dbReference type="PROSITE" id="PS50880"/>
    </source>
</evidence>
<evidence type="ECO:0000256" key="3">
    <source>
        <dbReference type="ARBA" id="ARBA00022679"/>
    </source>
</evidence>
<evidence type="ECO:0000256" key="12">
    <source>
        <dbReference type="HAMAP-Rule" id="MF_00974"/>
    </source>
</evidence>
<comment type="cofactor">
    <cofactor evidence="12">
        <name>Zn(2+)</name>
        <dbReference type="ChEBI" id="CHEBI:29105"/>
    </cofactor>
    <text evidence="12">Binds 1 zinc ion per monomer.</text>
</comment>
<dbReference type="InterPro" id="IPR036977">
    <property type="entry name" value="DNA_primase_Znf_CHC2"/>
</dbReference>
<evidence type="ECO:0000256" key="8">
    <source>
        <dbReference type="ARBA" id="ARBA00022833"/>
    </source>
</evidence>
<keyword evidence="2 12" id="KW-0639">Primosome</keyword>
<evidence type="ECO:0000256" key="9">
    <source>
        <dbReference type="ARBA" id="ARBA00022842"/>
    </source>
</evidence>
<feature type="zinc finger region" description="CHC2-type" evidence="12">
    <location>
        <begin position="38"/>
        <end position="62"/>
    </location>
</feature>
<dbReference type="Proteomes" id="UP000078228">
    <property type="component" value="Unassembled WGS sequence"/>
</dbReference>